<evidence type="ECO:0000259" key="4">
    <source>
        <dbReference type="Pfam" id="PF25137"/>
    </source>
</evidence>
<dbReference type="RefSeq" id="WP_015853421.1">
    <property type="nucleotide sequence ID" value="NC_012881.1"/>
</dbReference>
<comment type="similarity">
    <text evidence="1">Belongs to the iron-containing alcohol dehydrogenase family.</text>
</comment>
<evidence type="ECO:0000259" key="3">
    <source>
        <dbReference type="Pfam" id="PF00465"/>
    </source>
</evidence>
<dbReference type="Proteomes" id="UP000002601">
    <property type="component" value="Chromosome"/>
</dbReference>
<dbReference type="CDD" id="cd08187">
    <property type="entry name" value="BDH"/>
    <property type="match status" value="1"/>
</dbReference>
<dbReference type="STRING" id="526222.Desal_3559"/>
<dbReference type="Gene3D" id="3.40.50.1970">
    <property type="match status" value="1"/>
</dbReference>
<dbReference type="Pfam" id="PF25137">
    <property type="entry name" value="ADH_Fe_C"/>
    <property type="match status" value="1"/>
</dbReference>
<dbReference type="KEGG" id="dsa:Desal_3559"/>
<dbReference type="InterPro" id="IPR001670">
    <property type="entry name" value="ADH_Fe/GldA"/>
</dbReference>
<dbReference type="FunFam" id="3.40.50.1970:FF:000003">
    <property type="entry name" value="Alcohol dehydrogenase, iron-containing"/>
    <property type="match status" value="1"/>
</dbReference>
<proteinExistence type="inferred from homology"/>
<dbReference type="HOGENOM" id="CLU_007207_0_4_7"/>
<dbReference type="InterPro" id="IPR044731">
    <property type="entry name" value="BDH-like"/>
</dbReference>
<keyword evidence="6" id="KW-1185">Reference proteome</keyword>
<dbReference type="EMBL" id="CP001649">
    <property type="protein sequence ID" value="ACS81605.1"/>
    <property type="molecule type" value="Genomic_DNA"/>
</dbReference>
<dbReference type="Pfam" id="PF00465">
    <property type="entry name" value="Fe-ADH"/>
    <property type="match status" value="1"/>
</dbReference>
<protein>
    <submittedName>
        <fullName evidence="5">Iron-containing alcohol dehydrogenase</fullName>
    </submittedName>
</protein>
<dbReference type="GO" id="GO:0005829">
    <property type="term" value="C:cytosol"/>
    <property type="evidence" value="ECO:0007669"/>
    <property type="project" value="TreeGrafter"/>
</dbReference>
<sequence length="395" mass="42348">MNFEFQNPTKIIFGAGTIARLGEVVSEYGKKAMIVTGGGSVKRTGAFDKAVESLKSAGLAYVECTDVEPNPRITSVARGAKIAKDEGCDVIIALGGGSTMDAAKVMGAAALYDGNPWDMILHGQEEVYIPTETLPVITVPTLAATGSEANCGAVITNDETKIKSFIQIPLLFPKVALVDPELTVSVPQNHSAYGVCDIITHVMEGYFNGVDGTPIQDRFAEGVIINAIEYGRKAVANDENLEARAHVQWASIVALNGWVQAGVHMLAPMHMIEHALSAHHDLTHGAGLAIVGPAWMRFAAKYRPERFAQFAQRVFGLSSEGKDALTLGMEGIDAYETFLREIGCPTTLSEVNITGELFEQYAKDAALVVRDEDGKLLGRPPMTTEDIVEVLKSAL</sequence>
<dbReference type="OrthoDB" id="9778433at2"/>
<dbReference type="eggNOG" id="COG1979">
    <property type="taxonomic scope" value="Bacteria"/>
</dbReference>
<dbReference type="GO" id="GO:1990002">
    <property type="term" value="F:methylglyoxal reductase (NADPH) (acetol producing) activity"/>
    <property type="evidence" value="ECO:0007669"/>
    <property type="project" value="TreeGrafter"/>
</dbReference>
<gene>
    <name evidence="5" type="ordered locus">Desal_3559</name>
</gene>
<dbReference type="PROSITE" id="PS00913">
    <property type="entry name" value="ADH_IRON_1"/>
    <property type="match status" value="1"/>
</dbReference>
<keyword evidence="2" id="KW-0560">Oxidoreductase</keyword>
<dbReference type="PANTHER" id="PTHR43633">
    <property type="entry name" value="ALCOHOL DEHYDROGENASE YQHD"/>
    <property type="match status" value="1"/>
</dbReference>
<reference evidence="5 6" key="1">
    <citation type="submission" date="2009-06" db="EMBL/GenBank/DDBJ databases">
        <title>Complete sequence of Desulfovibrio salexigens DSM 2638.</title>
        <authorList>
            <consortium name="US DOE Joint Genome Institute"/>
            <person name="Lucas S."/>
            <person name="Copeland A."/>
            <person name="Lapidus A."/>
            <person name="Glavina del Rio T."/>
            <person name="Tice H."/>
            <person name="Bruce D."/>
            <person name="Goodwin L."/>
            <person name="Pitluck S."/>
            <person name="Munk A.C."/>
            <person name="Brettin T."/>
            <person name="Detter J.C."/>
            <person name="Han C."/>
            <person name="Tapia R."/>
            <person name="Larimer F."/>
            <person name="Land M."/>
            <person name="Hauser L."/>
            <person name="Kyrpides N."/>
            <person name="Anderson I."/>
            <person name="Wall J.D."/>
            <person name="Arkin A.P."/>
            <person name="Dehal P."/>
            <person name="Chivian D."/>
            <person name="Giles B."/>
            <person name="Hazen T.C."/>
        </authorList>
    </citation>
    <scope>NUCLEOTIDE SEQUENCE [LARGE SCALE GENOMIC DNA]</scope>
    <source>
        <strain evidence="6">ATCC 14822 / DSM 2638 / NCIMB 8403 / VKM B-1763</strain>
    </source>
</reference>
<organism evidence="5 6">
    <name type="scientific">Maridesulfovibrio salexigens (strain ATCC 14822 / DSM 2638 / NCIMB 8403 / VKM B-1763)</name>
    <name type="common">Desulfovibrio salexigens</name>
    <dbReference type="NCBI Taxonomy" id="526222"/>
    <lineage>
        <taxon>Bacteria</taxon>
        <taxon>Pseudomonadati</taxon>
        <taxon>Thermodesulfobacteriota</taxon>
        <taxon>Desulfovibrionia</taxon>
        <taxon>Desulfovibrionales</taxon>
        <taxon>Desulfovibrionaceae</taxon>
        <taxon>Maridesulfovibrio</taxon>
    </lineage>
</organism>
<evidence type="ECO:0000256" key="1">
    <source>
        <dbReference type="ARBA" id="ARBA00007358"/>
    </source>
</evidence>
<dbReference type="GO" id="GO:1990362">
    <property type="term" value="F:butanol dehydrogenase (NAD+) activity"/>
    <property type="evidence" value="ECO:0007669"/>
    <property type="project" value="InterPro"/>
</dbReference>
<name>C6BTC4_MARSD</name>
<evidence type="ECO:0000256" key="2">
    <source>
        <dbReference type="ARBA" id="ARBA00023002"/>
    </source>
</evidence>
<dbReference type="GO" id="GO:0046872">
    <property type="term" value="F:metal ion binding"/>
    <property type="evidence" value="ECO:0007669"/>
    <property type="project" value="InterPro"/>
</dbReference>
<dbReference type="AlphaFoldDB" id="C6BTC4"/>
<dbReference type="InterPro" id="IPR056798">
    <property type="entry name" value="ADH_Fe_C"/>
</dbReference>
<accession>C6BTC4</accession>
<feature type="domain" description="Alcohol dehydrogenase iron-type/glycerol dehydrogenase GldA" evidence="3">
    <location>
        <begin position="8"/>
        <end position="180"/>
    </location>
</feature>
<dbReference type="SUPFAM" id="SSF56796">
    <property type="entry name" value="Dehydroquinate synthase-like"/>
    <property type="match status" value="1"/>
</dbReference>
<evidence type="ECO:0000313" key="6">
    <source>
        <dbReference type="Proteomes" id="UP000002601"/>
    </source>
</evidence>
<dbReference type="Gene3D" id="1.20.1090.10">
    <property type="entry name" value="Dehydroquinate synthase-like - alpha domain"/>
    <property type="match status" value="1"/>
</dbReference>
<evidence type="ECO:0000313" key="5">
    <source>
        <dbReference type="EMBL" id="ACS81605.1"/>
    </source>
</evidence>
<feature type="domain" description="Fe-containing alcohol dehydrogenase-like C-terminal" evidence="4">
    <location>
        <begin position="192"/>
        <end position="395"/>
    </location>
</feature>
<dbReference type="InterPro" id="IPR018211">
    <property type="entry name" value="ADH_Fe_CS"/>
</dbReference>
<dbReference type="PANTHER" id="PTHR43633:SF1">
    <property type="entry name" value="ALCOHOL DEHYDROGENASE YQHD"/>
    <property type="match status" value="1"/>
</dbReference>
<dbReference type="GO" id="GO:0008106">
    <property type="term" value="F:alcohol dehydrogenase (NADP+) activity"/>
    <property type="evidence" value="ECO:0007669"/>
    <property type="project" value="TreeGrafter"/>
</dbReference>